<name>A0AAD8LQX7_BABGI</name>
<dbReference type="EMBL" id="JAVEPI010000002">
    <property type="protein sequence ID" value="KAK1443276.1"/>
    <property type="molecule type" value="Genomic_DNA"/>
</dbReference>
<dbReference type="Proteomes" id="UP001230268">
    <property type="component" value="Unassembled WGS sequence"/>
</dbReference>
<evidence type="ECO:0000313" key="1">
    <source>
        <dbReference type="EMBL" id="KAK1443276.1"/>
    </source>
</evidence>
<dbReference type="AlphaFoldDB" id="A0AAD8LQX7"/>
<comment type="caution">
    <text evidence="1">The sequence shown here is derived from an EMBL/GenBank/DDBJ whole genome shotgun (WGS) entry which is preliminary data.</text>
</comment>
<sequence length="328" mass="37877">MQTQCAHYSLYQRFFNRCLREWYVQREGGSGFHYADPPGILFTRMRTPKSQNRVNEAPMNHWYFNTPARKAPITQNANLRSVVYGASDGHVSRPVESFLHMGYDIWYTRVLGTNVERFKDVYHVSFCNSYDVAFNTLFNIGRRLNLNPDDFKTFGNFRLVTGNIFNMKNLLNEQCFKCVVVSVTNKNFNYMMHTGTLHVLSNVMTDNGLLMAITREREVLRKIKKAFETEKVRPELIVMSLKVSKLYTHLSVVPQLTDGTMSNVDSDGLPYDSQLGDKEVRGFISTFVESDTSENSNEILSKKCFIAMYRKKASTLPNQMLRKPVDTK</sequence>
<accession>A0AAD8LQX7</accession>
<protein>
    <submittedName>
        <fullName evidence="1">Uncharacterized protein</fullName>
    </submittedName>
</protein>
<reference evidence="1" key="1">
    <citation type="submission" date="2023-08" db="EMBL/GenBank/DDBJ databases">
        <title>Draft sequence of the Babesia gibsoni genome.</title>
        <authorList>
            <person name="Yamagishi J.Y."/>
            <person name="Xuan X.X."/>
        </authorList>
    </citation>
    <scope>NUCLEOTIDE SEQUENCE</scope>
    <source>
        <strain evidence="1">Azabu</strain>
    </source>
</reference>
<keyword evidence="2" id="KW-1185">Reference proteome</keyword>
<gene>
    <name evidence="1" type="ORF">BgAZ_201520</name>
</gene>
<evidence type="ECO:0000313" key="2">
    <source>
        <dbReference type="Proteomes" id="UP001230268"/>
    </source>
</evidence>
<proteinExistence type="predicted"/>
<organism evidence="1 2">
    <name type="scientific">Babesia gibsoni</name>
    <dbReference type="NCBI Taxonomy" id="33632"/>
    <lineage>
        <taxon>Eukaryota</taxon>
        <taxon>Sar</taxon>
        <taxon>Alveolata</taxon>
        <taxon>Apicomplexa</taxon>
        <taxon>Aconoidasida</taxon>
        <taxon>Piroplasmida</taxon>
        <taxon>Babesiidae</taxon>
        <taxon>Babesia</taxon>
    </lineage>
</organism>